<dbReference type="InterPro" id="IPR050412">
    <property type="entry name" value="Ig-like_Receptors_ImmuneReg"/>
</dbReference>
<name>A0ABM1TX07_MICOH</name>
<evidence type="ECO:0000313" key="13">
    <source>
        <dbReference type="RefSeq" id="XP_026634269.1"/>
    </source>
</evidence>
<dbReference type="RefSeq" id="XP_026634269.1">
    <property type="nucleotide sequence ID" value="XM_026778468.1"/>
</dbReference>
<dbReference type="InterPro" id="IPR013783">
    <property type="entry name" value="Ig-like_fold"/>
</dbReference>
<keyword evidence="6" id="KW-1133">Transmembrane helix</keyword>
<keyword evidence="7" id="KW-0472">Membrane</keyword>
<dbReference type="Pfam" id="PF00047">
    <property type="entry name" value="ig"/>
    <property type="match status" value="1"/>
</dbReference>
<keyword evidence="9" id="KW-0325">Glycoprotein</keyword>
<keyword evidence="10" id="KW-0393">Immunoglobulin domain</keyword>
<reference evidence="13" key="1">
    <citation type="submission" date="2025-08" db="UniProtKB">
        <authorList>
            <consortium name="RefSeq"/>
        </authorList>
    </citation>
    <scope>IDENTIFICATION</scope>
</reference>
<evidence type="ECO:0000256" key="3">
    <source>
        <dbReference type="ARBA" id="ARBA00022692"/>
    </source>
</evidence>
<evidence type="ECO:0000256" key="9">
    <source>
        <dbReference type="ARBA" id="ARBA00023180"/>
    </source>
</evidence>
<dbReference type="GeneID" id="101986743"/>
<keyword evidence="12" id="KW-1185">Reference proteome</keyword>
<evidence type="ECO:0000256" key="1">
    <source>
        <dbReference type="ARBA" id="ARBA00004162"/>
    </source>
</evidence>
<dbReference type="Gene3D" id="2.60.40.10">
    <property type="entry name" value="Immunoglobulins"/>
    <property type="match status" value="4"/>
</dbReference>
<evidence type="ECO:0000313" key="12">
    <source>
        <dbReference type="Proteomes" id="UP000694915"/>
    </source>
</evidence>
<dbReference type="PANTHER" id="PTHR11738">
    <property type="entry name" value="MHC CLASS I NK CELL RECEPTOR"/>
    <property type="match status" value="1"/>
</dbReference>
<keyword evidence="2" id="KW-1003">Cell membrane</keyword>
<evidence type="ECO:0000256" key="5">
    <source>
        <dbReference type="ARBA" id="ARBA00022737"/>
    </source>
</evidence>
<evidence type="ECO:0000256" key="10">
    <source>
        <dbReference type="ARBA" id="ARBA00023319"/>
    </source>
</evidence>
<dbReference type="InterPro" id="IPR013151">
    <property type="entry name" value="Immunoglobulin_dom"/>
</dbReference>
<evidence type="ECO:0000256" key="7">
    <source>
        <dbReference type="ARBA" id="ARBA00023136"/>
    </source>
</evidence>
<organism evidence="12 13">
    <name type="scientific">Microtus ochrogaster</name>
    <name type="common">Prairie vole</name>
    <dbReference type="NCBI Taxonomy" id="79684"/>
    <lineage>
        <taxon>Eukaryota</taxon>
        <taxon>Metazoa</taxon>
        <taxon>Chordata</taxon>
        <taxon>Craniata</taxon>
        <taxon>Vertebrata</taxon>
        <taxon>Euteleostomi</taxon>
        <taxon>Mammalia</taxon>
        <taxon>Eutheria</taxon>
        <taxon>Euarchontoglires</taxon>
        <taxon>Glires</taxon>
        <taxon>Rodentia</taxon>
        <taxon>Myomorpha</taxon>
        <taxon>Muroidea</taxon>
        <taxon>Cricetidae</taxon>
        <taxon>Arvicolinae</taxon>
        <taxon>Microtus</taxon>
    </lineage>
</organism>
<keyword evidence="3" id="KW-0812">Transmembrane</keyword>
<sequence>MEKHHAGKYRCYSYNSAGWSERSDMLELVVTGGYVTLQCVSQQAYNSFILVKDNEKFSQPVPSHDIYAKLSGACFTVGPVTHNQRWRFTCYGFYWSSSQLWSVPSNDLELLVSGRYNYYSYNFAGWTEHSDTLELVVTGLSNNPFLLILKGPVLAPGENPILKCSSEISYDRFALFKNRESDLNQVSVHQSQDGHFHPNFTLGSVNSSNVGQYRCLGAHSYSSKWSASSDDPLDILITVIPNLSVHPGTTVSLEENLTLQCQSSIPVDSFLLFKEVAAHPYFYQKSQFQNQSEFSMSAVSSALRGSYVCFGSQSSSPHLLSHPSVPVEIVVSGEITQTSLSSIKTG</sequence>
<feature type="domain" description="Immunoglobulin-like beta-sandwich" evidence="11">
    <location>
        <begin position="152"/>
        <end position="223"/>
    </location>
</feature>
<gene>
    <name evidence="13" type="primary">LOC101986743</name>
</gene>
<keyword evidence="8" id="KW-1015">Disulfide bond</keyword>
<dbReference type="SUPFAM" id="SSF48726">
    <property type="entry name" value="Immunoglobulin"/>
    <property type="match status" value="4"/>
</dbReference>
<protein>
    <submittedName>
        <fullName evidence="13">Leukocyte immunoglobulin-like receptor subfamily B member 3</fullName>
    </submittedName>
</protein>
<keyword evidence="5" id="KW-0677">Repeat</keyword>
<evidence type="ECO:0000256" key="6">
    <source>
        <dbReference type="ARBA" id="ARBA00022989"/>
    </source>
</evidence>
<evidence type="ECO:0000256" key="2">
    <source>
        <dbReference type="ARBA" id="ARBA00022475"/>
    </source>
</evidence>
<evidence type="ECO:0000259" key="11">
    <source>
        <dbReference type="Pfam" id="PF00047"/>
    </source>
</evidence>
<dbReference type="Proteomes" id="UP000694915">
    <property type="component" value="Unplaced"/>
</dbReference>
<comment type="subcellular location">
    <subcellularLocation>
        <location evidence="1">Cell membrane</location>
        <topology evidence="1">Single-pass membrane protein</topology>
    </subcellularLocation>
</comment>
<dbReference type="PANTHER" id="PTHR11738:SF179">
    <property type="entry name" value="LEUKOCYTE IMMUNOGLOBULIN-LIKE RECEPTOR SUBFAMILY A MEMBER 5"/>
    <property type="match status" value="1"/>
</dbReference>
<proteinExistence type="predicted"/>
<accession>A0ABM1TX07</accession>
<evidence type="ECO:0000256" key="4">
    <source>
        <dbReference type="ARBA" id="ARBA00022729"/>
    </source>
</evidence>
<evidence type="ECO:0000256" key="8">
    <source>
        <dbReference type="ARBA" id="ARBA00023157"/>
    </source>
</evidence>
<keyword evidence="4" id="KW-0732">Signal</keyword>
<dbReference type="InterPro" id="IPR036179">
    <property type="entry name" value="Ig-like_dom_sf"/>
</dbReference>